<dbReference type="Ensembl" id="ENSXMAT00000022598.1">
    <property type="protein sequence ID" value="ENSXMAP00000035141.1"/>
    <property type="gene ID" value="ENSXMAG00000024242.1"/>
</dbReference>
<name>A0A3B5QXR5_XIPMA</name>
<reference evidence="3" key="2">
    <citation type="journal article" date="2013" name="Nat. Genet.">
        <title>The genome of the platyfish, Xiphophorus maculatus, provides insights into evolutionary adaptation and several complex traits.</title>
        <authorList>
            <person name="Schartl M."/>
            <person name="Walter R.B."/>
            <person name="Shen Y."/>
            <person name="Garcia T."/>
            <person name="Catchen J."/>
            <person name="Amores A."/>
            <person name="Braasch I."/>
            <person name="Chalopin D."/>
            <person name="Volff J.N."/>
            <person name="Lesch K.P."/>
            <person name="Bisazza A."/>
            <person name="Minx P."/>
            <person name="Hillier L."/>
            <person name="Wilson R.K."/>
            <person name="Fuerstenberg S."/>
            <person name="Boore J."/>
            <person name="Searle S."/>
            <person name="Postlethwait J.H."/>
            <person name="Warren W.C."/>
        </authorList>
    </citation>
    <scope>NUCLEOTIDE SEQUENCE [LARGE SCALE GENOMIC DNA]</scope>
    <source>
        <strain evidence="3">JP 163 A</strain>
    </source>
</reference>
<dbReference type="GeneTree" id="ENSGT00940000173342"/>
<dbReference type="InParanoid" id="A0A3B5QXR5"/>
<organism evidence="2 3">
    <name type="scientific">Xiphophorus maculatus</name>
    <name type="common">Southern platyfish</name>
    <name type="synonym">Platypoecilus maculatus</name>
    <dbReference type="NCBI Taxonomy" id="8083"/>
    <lineage>
        <taxon>Eukaryota</taxon>
        <taxon>Metazoa</taxon>
        <taxon>Chordata</taxon>
        <taxon>Craniata</taxon>
        <taxon>Vertebrata</taxon>
        <taxon>Euteleostomi</taxon>
        <taxon>Actinopterygii</taxon>
        <taxon>Neopterygii</taxon>
        <taxon>Teleostei</taxon>
        <taxon>Neoteleostei</taxon>
        <taxon>Acanthomorphata</taxon>
        <taxon>Ovalentaria</taxon>
        <taxon>Atherinomorphae</taxon>
        <taxon>Cyprinodontiformes</taxon>
        <taxon>Poeciliidae</taxon>
        <taxon>Poeciliinae</taxon>
        <taxon>Xiphophorus</taxon>
    </lineage>
</organism>
<evidence type="ECO:0000313" key="2">
    <source>
        <dbReference type="Ensembl" id="ENSXMAP00000035141.1"/>
    </source>
</evidence>
<reference evidence="2" key="3">
    <citation type="submission" date="2025-08" db="UniProtKB">
        <authorList>
            <consortium name="Ensembl"/>
        </authorList>
    </citation>
    <scope>IDENTIFICATION</scope>
    <source>
        <strain evidence="2">JP 163 A</strain>
    </source>
</reference>
<sequence length="209" mass="22971">LSARFEGPADSLSAAGTGNSQALQTRLGEHYHNYTHCYESALRELSSRQAETNRRLTELTNFLQNSVPQTAAPDPATVPDPVPPVCSSFSEVRPPAPEKFSGNISRCKGFILQCLLIFNHSPQSFSHDGAKIAYVLSLLLGRALDWAEARFPSPASFGCTFDEFLKEFKQVFSQDPDKTFNLCELWRIRQGQLGLASGGSCDVKGDNIQ</sequence>
<protein>
    <recommendedName>
        <fullName evidence="1">DUF4939 domain-containing protein</fullName>
    </recommendedName>
</protein>
<keyword evidence="3" id="KW-1185">Reference proteome</keyword>
<reference evidence="2" key="4">
    <citation type="submission" date="2025-09" db="UniProtKB">
        <authorList>
            <consortium name="Ensembl"/>
        </authorList>
    </citation>
    <scope>IDENTIFICATION</scope>
    <source>
        <strain evidence="2">JP 163 A</strain>
    </source>
</reference>
<evidence type="ECO:0000259" key="1">
    <source>
        <dbReference type="Pfam" id="PF16297"/>
    </source>
</evidence>
<dbReference type="Pfam" id="PF16297">
    <property type="entry name" value="DUF4939"/>
    <property type="match status" value="1"/>
</dbReference>
<proteinExistence type="predicted"/>
<accession>A0A3B5QXR5</accession>
<dbReference type="AlphaFoldDB" id="A0A3B5QXR5"/>
<reference evidence="3" key="1">
    <citation type="submission" date="2012-01" db="EMBL/GenBank/DDBJ databases">
        <authorList>
            <person name="Walter R."/>
            <person name="Schartl M."/>
            <person name="Warren W."/>
        </authorList>
    </citation>
    <scope>NUCLEOTIDE SEQUENCE [LARGE SCALE GENOMIC DNA]</scope>
    <source>
        <strain evidence="3">JP 163 A</strain>
    </source>
</reference>
<dbReference type="InterPro" id="IPR032549">
    <property type="entry name" value="DUF4939"/>
</dbReference>
<dbReference type="Proteomes" id="UP000002852">
    <property type="component" value="Unassembled WGS sequence"/>
</dbReference>
<evidence type="ECO:0000313" key="3">
    <source>
        <dbReference type="Proteomes" id="UP000002852"/>
    </source>
</evidence>
<feature type="domain" description="DUF4939" evidence="1">
    <location>
        <begin position="95"/>
        <end position="177"/>
    </location>
</feature>